<reference evidence="1" key="1">
    <citation type="submission" date="2022-04" db="EMBL/GenBank/DDBJ databases">
        <title>A functionally conserved STORR gene fusion in Papaver species that diverged 16.8 million years ago.</title>
        <authorList>
            <person name="Catania T."/>
        </authorList>
    </citation>
    <scope>NUCLEOTIDE SEQUENCE</scope>
    <source>
        <strain evidence="1">S-188037</strain>
    </source>
</reference>
<comment type="caution">
    <text evidence="1">The sequence shown here is derived from an EMBL/GenBank/DDBJ whole genome shotgun (WGS) entry which is preliminary data.</text>
</comment>
<evidence type="ECO:0000313" key="1">
    <source>
        <dbReference type="EMBL" id="KAI3830475.1"/>
    </source>
</evidence>
<proteinExistence type="predicted"/>
<protein>
    <submittedName>
        <fullName evidence="1">Uncharacterized protein</fullName>
    </submittedName>
</protein>
<dbReference type="EMBL" id="JAJJMB010018262">
    <property type="protein sequence ID" value="KAI3830475.1"/>
    <property type="molecule type" value="Genomic_DNA"/>
</dbReference>
<sequence length="113" mass="13432">RKKLWLPKNSGAAGTLYDAVLQSLFICNHNMSTQMDTLLLEFRNQTRWRNCYVRDHATAAVPLLWSRFQVLETNRAEESQSHVHRIYFMGPITFKEPWHLLNPQLETNKEYRI</sequence>
<name>A0AAD4RUL5_9MAGN</name>
<dbReference type="PANTHER" id="PTHR31513">
    <property type="entry name" value="EPHRIN TYPE-B RECEPTOR"/>
    <property type="match status" value="1"/>
</dbReference>
<dbReference type="Proteomes" id="UP001202328">
    <property type="component" value="Unassembled WGS sequence"/>
</dbReference>
<dbReference type="PANTHER" id="PTHR31513:SF1">
    <property type="entry name" value="EPHRIN TYPE-B RECEPTOR"/>
    <property type="match status" value="1"/>
</dbReference>
<feature type="non-terminal residue" evidence="1">
    <location>
        <position position="1"/>
    </location>
</feature>
<evidence type="ECO:0000313" key="2">
    <source>
        <dbReference type="Proteomes" id="UP001202328"/>
    </source>
</evidence>
<keyword evidence="2" id="KW-1185">Reference proteome</keyword>
<gene>
    <name evidence="1" type="ORF">MKW98_030638</name>
</gene>
<dbReference type="AlphaFoldDB" id="A0AAD4RUL5"/>
<accession>A0AAD4RUL5</accession>
<organism evidence="1 2">
    <name type="scientific">Papaver atlanticum</name>
    <dbReference type="NCBI Taxonomy" id="357466"/>
    <lineage>
        <taxon>Eukaryota</taxon>
        <taxon>Viridiplantae</taxon>
        <taxon>Streptophyta</taxon>
        <taxon>Embryophyta</taxon>
        <taxon>Tracheophyta</taxon>
        <taxon>Spermatophyta</taxon>
        <taxon>Magnoliopsida</taxon>
        <taxon>Ranunculales</taxon>
        <taxon>Papaveraceae</taxon>
        <taxon>Papaveroideae</taxon>
        <taxon>Papaver</taxon>
    </lineage>
</organism>